<dbReference type="Gene3D" id="2.40.230.10">
    <property type="entry name" value="Phospholipase A1"/>
    <property type="match status" value="1"/>
</dbReference>
<keyword evidence="16" id="KW-0472">Membrane</keyword>
<evidence type="ECO:0000256" key="19">
    <source>
        <dbReference type="PIRSR" id="PIRSR603187-1"/>
    </source>
</evidence>
<keyword evidence="8" id="KW-1134">Transmembrane beta strand</keyword>
<dbReference type="EC" id="3.1.1.4" evidence="7"/>
<evidence type="ECO:0000256" key="14">
    <source>
        <dbReference type="ARBA" id="ARBA00022963"/>
    </source>
</evidence>
<evidence type="ECO:0000256" key="20">
    <source>
        <dbReference type="PIRSR" id="PIRSR603187-2"/>
    </source>
</evidence>
<evidence type="ECO:0000256" key="2">
    <source>
        <dbReference type="ARBA" id="ARBA00001604"/>
    </source>
</evidence>
<accession>A0A1G9A3A6</accession>
<evidence type="ECO:0000256" key="17">
    <source>
        <dbReference type="ARBA" id="ARBA00023237"/>
    </source>
</evidence>
<dbReference type="PRINTS" id="PR01486">
    <property type="entry name" value="PHPHLIPASEA1"/>
</dbReference>
<dbReference type="GO" id="GO:0008970">
    <property type="term" value="F:phospholipase A1 activity"/>
    <property type="evidence" value="ECO:0007669"/>
    <property type="project" value="UniProtKB-EC"/>
</dbReference>
<dbReference type="AlphaFoldDB" id="A0A1G9A3A6"/>
<evidence type="ECO:0000313" key="22">
    <source>
        <dbReference type="Proteomes" id="UP000199580"/>
    </source>
</evidence>
<keyword evidence="9" id="KW-0812">Transmembrane</keyword>
<evidence type="ECO:0000256" key="8">
    <source>
        <dbReference type="ARBA" id="ARBA00022452"/>
    </source>
</evidence>
<feature type="active site" description="Nucleophile" evidence="19">
    <location>
        <position position="138"/>
    </location>
</feature>
<name>A0A1G9A3A6_9FLAO</name>
<keyword evidence="11" id="KW-0732">Signal</keyword>
<feature type="binding site" description="in dimeric form" evidence="20">
    <location>
        <position position="146"/>
    </location>
    <ligand>
        <name>Ca(2+)</name>
        <dbReference type="ChEBI" id="CHEBI:29108"/>
        <label>1</label>
    </ligand>
</feature>
<dbReference type="GO" id="GO:0004623">
    <property type="term" value="F:phospholipase A2 activity"/>
    <property type="evidence" value="ECO:0007669"/>
    <property type="project" value="UniProtKB-EC"/>
</dbReference>
<keyword evidence="10 20" id="KW-0479">Metal-binding</keyword>
<comment type="catalytic activity">
    <reaction evidence="1">
        <text>a 1,2-diacyl-sn-glycero-3-phosphocholine + H2O = a 2-acyl-sn-glycero-3-phosphocholine + a fatty acid + H(+)</text>
        <dbReference type="Rhea" id="RHEA:18689"/>
        <dbReference type="ChEBI" id="CHEBI:15377"/>
        <dbReference type="ChEBI" id="CHEBI:15378"/>
        <dbReference type="ChEBI" id="CHEBI:28868"/>
        <dbReference type="ChEBI" id="CHEBI:57643"/>
        <dbReference type="ChEBI" id="CHEBI:57875"/>
        <dbReference type="EC" id="3.1.1.32"/>
    </reaction>
</comment>
<evidence type="ECO:0000256" key="12">
    <source>
        <dbReference type="ARBA" id="ARBA00022801"/>
    </source>
</evidence>
<organism evidence="21 22">
    <name type="scientific">Flavobacterium noncentrifugens</name>
    <dbReference type="NCBI Taxonomy" id="1128970"/>
    <lineage>
        <taxon>Bacteria</taxon>
        <taxon>Pseudomonadati</taxon>
        <taxon>Bacteroidota</taxon>
        <taxon>Flavobacteriia</taxon>
        <taxon>Flavobacteriales</taxon>
        <taxon>Flavobacteriaceae</taxon>
        <taxon>Flavobacterium</taxon>
    </lineage>
</organism>
<evidence type="ECO:0000256" key="18">
    <source>
        <dbReference type="ARBA" id="ARBA00032375"/>
    </source>
</evidence>
<dbReference type="PANTHER" id="PTHR40457">
    <property type="entry name" value="PHOSPHOLIPASE A1"/>
    <property type="match status" value="1"/>
</dbReference>
<dbReference type="InterPro" id="IPR003187">
    <property type="entry name" value="PLipase_A1"/>
</dbReference>
<evidence type="ECO:0000256" key="5">
    <source>
        <dbReference type="ARBA" id="ARBA00011702"/>
    </source>
</evidence>
<evidence type="ECO:0000256" key="1">
    <source>
        <dbReference type="ARBA" id="ARBA00000111"/>
    </source>
</evidence>
<evidence type="ECO:0000256" key="16">
    <source>
        <dbReference type="ARBA" id="ARBA00023136"/>
    </source>
</evidence>
<dbReference type="EMBL" id="FNEZ01000004">
    <property type="protein sequence ID" value="SDK20880.1"/>
    <property type="molecule type" value="Genomic_DNA"/>
</dbReference>
<keyword evidence="12" id="KW-0378">Hydrolase</keyword>
<reference evidence="21 22" key="1">
    <citation type="submission" date="2016-10" db="EMBL/GenBank/DDBJ databases">
        <authorList>
            <person name="de Groot N.N."/>
        </authorList>
    </citation>
    <scope>NUCLEOTIDE SEQUENCE [LARGE SCALE GENOMIC DNA]</scope>
    <source>
        <strain evidence="21 22">CGMCC 1.10076</strain>
    </source>
</reference>
<evidence type="ECO:0000256" key="9">
    <source>
        <dbReference type="ARBA" id="ARBA00022692"/>
    </source>
</evidence>
<comment type="cofactor">
    <cofactor evidence="20">
        <name>Ca(2+)</name>
        <dbReference type="ChEBI" id="CHEBI:29108"/>
    </cofactor>
    <text evidence="20">Binds 1 Ca(2+) ion per monomer.</text>
</comment>
<dbReference type="PANTHER" id="PTHR40457:SF1">
    <property type="entry name" value="PHOSPHOLIPASE A1"/>
    <property type="match status" value="1"/>
</dbReference>
<evidence type="ECO:0000256" key="10">
    <source>
        <dbReference type="ARBA" id="ARBA00022723"/>
    </source>
</evidence>
<feature type="active site" description="Proton acceptor" evidence="19">
    <location>
        <position position="136"/>
    </location>
</feature>
<comment type="subcellular location">
    <subcellularLocation>
        <location evidence="3">Cell outer membrane</location>
        <topology evidence="3">Multi-pass membrane protein</topology>
    </subcellularLocation>
</comment>
<gene>
    <name evidence="21" type="ORF">SAMN04487935_2825</name>
</gene>
<dbReference type="InterPro" id="IPR036541">
    <property type="entry name" value="PLipase_A1_sf"/>
</dbReference>
<feature type="binding site" description="in dimeric form" evidence="20">
    <location>
        <position position="100"/>
    </location>
    <ligand>
        <name>Ca(2+)</name>
        <dbReference type="ChEBI" id="CHEBI:29108"/>
        <label>1</label>
    </ligand>
</feature>
<comment type="catalytic activity">
    <reaction evidence="2">
        <text>a 1,2-diacyl-sn-glycero-3-phosphocholine + H2O = a 1-acyl-sn-glycero-3-phosphocholine + a fatty acid + H(+)</text>
        <dbReference type="Rhea" id="RHEA:15801"/>
        <dbReference type="ChEBI" id="CHEBI:15377"/>
        <dbReference type="ChEBI" id="CHEBI:15378"/>
        <dbReference type="ChEBI" id="CHEBI:28868"/>
        <dbReference type="ChEBI" id="CHEBI:57643"/>
        <dbReference type="ChEBI" id="CHEBI:58168"/>
        <dbReference type="EC" id="3.1.1.4"/>
    </reaction>
</comment>
<evidence type="ECO:0000256" key="6">
    <source>
        <dbReference type="ARBA" id="ARBA00013179"/>
    </source>
</evidence>
<dbReference type="Pfam" id="PF02253">
    <property type="entry name" value="PLA1"/>
    <property type="match status" value="1"/>
</dbReference>
<evidence type="ECO:0000256" key="11">
    <source>
        <dbReference type="ARBA" id="ARBA00022729"/>
    </source>
</evidence>
<dbReference type="GO" id="GO:0016042">
    <property type="term" value="P:lipid catabolic process"/>
    <property type="evidence" value="ECO:0007669"/>
    <property type="project" value="UniProtKB-KW"/>
</dbReference>
<dbReference type="EC" id="3.1.1.32" evidence="6"/>
<keyword evidence="17" id="KW-0998">Cell outer membrane</keyword>
<keyword evidence="15" id="KW-0443">Lipid metabolism</keyword>
<keyword evidence="22" id="KW-1185">Reference proteome</keyword>
<evidence type="ECO:0000256" key="7">
    <source>
        <dbReference type="ARBA" id="ARBA00013278"/>
    </source>
</evidence>
<protein>
    <recommendedName>
        <fullName evidence="18">Phosphatidylcholine 1-acylhydrolase</fullName>
        <ecNumber evidence="6">3.1.1.32</ecNumber>
        <ecNumber evidence="7">3.1.1.4</ecNumber>
    </recommendedName>
</protein>
<keyword evidence="13 20" id="KW-0106">Calcium</keyword>
<dbReference type="GO" id="GO:0009279">
    <property type="term" value="C:cell outer membrane"/>
    <property type="evidence" value="ECO:0007669"/>
    <property type="project" value="UniProtKB-SubCell"/>
</dbReference>
<evidence type="ECO:0000256" key="4">
    <source>
        <dbReference type="ARBA" id="ARBA00010525"/>
    </source>
</evidence>
<proteinExistence type="inferred from homology"/>
<dbReference type="STRING" id="1128970.SAMN04487935_2825"/>
<evidence type="ECO:0000313" key="21">
    <source>
        <dbReference type="EMBL" id="SDK20880.1"/>
    </source>
</evidence>
<dbReference type="CDD" id="cd00541">
    <property type="entry name" value="OMPLA"/>
    <property type="match status" value="1"/>
</dbReference>
<dbReference type="GO" id="GO:0005509">
    <property type="term" value="F:calcium ion binding"/>
    <property type="evidence" value="ECO:0007669"/>
    <property type="project" value="TreeGrafter"/>
</dbReference>
<comment type="similarity">
    <text evidence="4">Belongs to the phospholipase A1 family.</text>
</comment>
<evidence type="ECO:0000256" key="3">
    <source>
        <dbReference type="ARBA" id="ARBA00004571"/>
    </source>
</evidence>
<evidence type="ECO:0000256" key="15">
    <source>
        <dbReference type="ARBA" id="ARBA00023098"/>
    </source>
</evidence>
<dbReference type="Proteomes" id="UP000199580">
    <property type="component" value="Unassembled WGS sequence"/>
</dbReference>
<evidence type="ECO:0000256" key="13">
    <source>
        <dbReference type="ARBA" id="ARBA00022837"/>
    </source>
</evidence>
<sequence length="267" mass="30916">MTERWELDTTAIRGTFLITPYKPIYILPFRYSDLPNETPYSGNGNPDYVAPPGTNFNNIEAKFQISFKTKIFQGLFWNHVDLWGAYTQVSHWQLYNNEMSRPFREINYEPEIILNAPLNFKLFGFRARMAGVTFNHQSNGKSLPFSRSWNRIIFHAGFDRKDWSVYIRPWIRLKDTKDDNPDISKFIGHGDVNVIYTKNGSVYSLIASHNLDVGSKIRGNLTFSWSYPIKGNLKAYLQASHGYGETLIDYNYRQTTVGIGISLAEWL</sequence>
<feature type="binding site" description="in dimeric form" evidence="20">
    <location>
        <position position="179"/>
    </location>
    <ligand>
        <name>Ca(2+)</name>
        <dbReference type="ChEBI" id="CHEBI:29108"/>
        <label>1</label>
    </ligand>
</feature>
<keyword evidence="14" id="KW-0442">Lipid degradation</keyword>
<comment type="subunit">
    <text evidence="5">Homodimer; dimerization is reversible, and the dimeric form is the active one.</text>
</comment>
<dbReference type="SUPFAM" id="SSF56931">
    <property type="entry name" value="Outer membrane phospholipase A (OMPLA)"/>
    <property type="match status" value="1"/>
</dbReference>